<protein>
    <submittedName>
        <fullName evidence="1">Uncharacterized protein</fullName>
    </submittedName>
</protein>
<evidence type="ECO:0000313" key="1">
    <source>
        <dbReference type="EMBL" id="KAI5680122.1"/>
    </source>
</evidence>
<keyword evidence="2" id="KW-1185">Reference proteome</keyword>
<accession>A0ACC0C585</accession>
<reference evidence="2" key="1">
    <citation type="journal article" date="2023" name="Nat. Plants">
        <title>Single-cell RNA sequencing provides a high-resolution roadmap for understanding the multicellular compartmentation of specialized metabolism.</title>
        <authorList>
            <person name="Sun S."/>
            <person name="Shen X."/>
            <person name="Li Y."/>
            <person name="Li Y."/>
            <person name="Wang S."/>
            <person name="Li R."/>
            <person name="Zhang H."/>
            <person name="Shen G."/>
            <person name="Guo B."/>
            <person name="Wei J."/>
            <person name="Xu J."/>
            <person name="St-Pierre B."/>
            <person name="Chen S."/>
            <person name="Sun C."/>
        </authorList>
    </citation>
    <scope>NUCLEOTIDE SEQUENCE [LARGE SCALE GENOMIC DNA]</scope>
</reference>
<name>A0ACC0C585_CATRO</name>
<proteinExistence type="predicted"/>
<sequence length="115" mass="12280">MTTVKVIIVIMMAVILCIRPYEAGARILMDHHHEEYQRHLILPSLQGGRRPVRPPSPNPCSNIPGGGGTCTRSTSTTAINERSYAGQLVHVNNANAHAAAPPPPPPSVEFGLAAN</sequence>
<gene>
    <name evidence="1" type="ORF">M9H77_01349</name>
</gene>
<comment type="caution">
    <text evidence="1">The sequence shown here is derived from an EMBL/GenBank/DDBJ whole genome shotgun (WGS) entry which is preliminary data.</text>
</comment>
<dbReference type="EMBL" id="CM044701">
    <property type="protein sequence ID" value="KAI5680122.1"/>
    <property type="molecule type" value="Genomic_DNA"/>
</dbReference>
<evidence type="ECO:0000313" key="2">
    <source>
        <dbReference type="Proteomes" id="UP001060085"/>
    </source>
</evidence>
<organism evidence="1 2">
    <name type="scientific">Catharanthus roseus</name>
    <name type="common">Madagascar periwinkle</name>
    <name type="synonym">Vinca rosea</name>
    <dbReference type="NCBI Taxonomy" id="4058"/>
    <lineage>
        <taxon>Eukaryota</taxon>
        <taxon>Viridiplantae</taxon>
        <taxon>Streptophyta</taxon>
        <taxon>Embryophyta</taxon>
        <taxon>Tracheophyta</taxon>
        <taxon>Spermatophyta</taxon>
        <taxon>Magnoliopsida</taxon>
        <taxon>eudicotyledons</taxon>
        <taxon>Gunneridae</taxon>
        <taxon>Pentapetalae</taxon>
        <taxon>asterids</taxon>
        <taxon>lamiids</taxon>
        <taxon>Gentianales</taxon>
        <taxon>Apocynaceae</taxon>
        <taxon>Rauvolfioideae</taxon>
        <taxon>Vinceae</taxon>
        <taxon>Catharanthinae</taxon>
        <taxon>Catharanthus</taxon>
    </lineage>
</organism>
<dbReference type="Proteomes" id="UP001060085">
    <property type="component" value="Linkage Group LG01"/>
</dbReference>